<sequence>MRVGAYLAHLGPGAPFPVVDRARLLVDAGFESLWIPQIIGRAGFVPDPFVALAAAAVAVPGVEVGTATLQVPLHHPAELAHKIRSLQAVAGERLTLGVSPGSTEADHALLGKDFAARFRTLDAQVDDLRPLGVPLLLGSWGRNVEKAARRYDGWIASAHRTSPAQIVEALARFRAAGGGRAVVTAVSDAADLEVYADAGFDDAIMVFEPGQAPATGY</sequence>
<protein>
    <submittedName>
        <fullName evidence="3">Luciferase-like monooxygenase</fullName>
    </submittedName>
</protein>
<evidence type="ECO:0000256" key="1">
    <source>
        <dbReference type="ARBA" id="ARBA00023002"/>
    </source>
</evidence>
<dbReference type="Proteomes" id="UP000198967">
    <property type="component" value="Unassembled WGS sequence"/>
</dbReference>
<evidence type="ECO:0000313" key="4">
    <source>
        <dbReference type="Proteomes" id="UP000198967"/>
    </source>
</evidence>
<dbReference type="Gene3D" id="3.20.20.30">
    <property type="entry name" value="Luciferase-like domain"/>
    <property type="match status" value="1"/>
</dbReference>
<dbReference type="PANTHER" id="PTHR43244">
    <property type="match status" value="1"/>
</dbReference>
<dbReference type="EMBL" id="FNBE01000007">
    <property type="protein sequence ID" value="SDF89801.1"/>
    <property type="molecule type" value="Genomic_DNA"/>
</dbReference>
<proteinExistence type="predicted"/>
<evidence type="ECO:0000259" key="2">
    <source>
        <dbReference type="Pfam" id="PF00296"/>
    </source>
</evidence>
<accession>A0A1G7PU97</accession>
<reference evidence="3 4" key="1">
    <citation type="submission" date="2016-10" db="EMBL/GenBank/DDBJ databases">
        <authorList>
            <person name="de Groot N.N."/>
        </authorList>
    </citation>
    <scope>NUCLEOTIDE SEQUENCE [LARGE SCALE GENOMIC DNA]</scope>
    <source>
        <strain evidence="3 4">CGMCC 4.3143</strain>
    </source>
</reference>
<name>A0A1G7PU97_PSEOR</name>
<keyword evidence="4" id="KW-1185">Reference proteome</keyword>
<dbReference type="InterPro" id="IPR036661">
    <property type="entry name" value="Luciferase-like_sf"/>
</dbReference>
<dbReference type="SUPFAM" id="SSF51679">
    <property type="entry name" value="Bacterial luciferase-like"/>
    <property type="match status" value="1"/>
</dbReference>
<dbReference type="GO" id="GO:0004497">
    <property type="term" value="F:monooxygenase activity"/>
    <property type="evidence" value="ECO:0007669"/>
    <property type="project" value="UniProtKB-KW"/>
</dbReference>
<keyword evidence="1" id="KW-0560">Oxidoreductase</keyword>
<dbReference type="InterPro" id="IPR011251">
    <property type="entry name" value="Luciferase-like_dom"/>
</dbReference>
<dbReference type="PANTHER" id="PTHR43244:SF1">
    <property type="entry name" value="5,10-METHYLENETETRAHYDROMETHANOPTERIN REDUCTASE"/>
    <property type="match status" value="1"/>
</dbReference>
<gene>
    <name evidence="3" type="ORF">SAMN05216377_107236</name>
</gene>
<evidence type="ECO:0000313" key="3">
    <source>
        <dbReference type="EMBL" id="SDF89801.1"/>
    </source>
</evidence>
<dbReference type="AlphaFoldDB" id="A0A1G7PU97"/>
<dbReference type="GO" id="GO:0016705">
    <property type="term" value="F:oxidoreductase activity, acting on paired donors, with incorporation or reduction of molecular oxygen"/>
    <property type="evidence" value="ECO:0007669"/>
    <property type="project" value="InterPro"/>
</dbReference>
<dbReference type="InterPro" id="IPR050564">
    <property type="entry name" value="F420-G6PD/mer"/>
</dbReference>
<dbReference type="Pfam" id="PF00296">
    <property type="entry name" value="Bac_luciferase"/>
    <property type="match status" value="1"/>
</dbReference>
<dbReference type="OrthoDB" id="3570112at2"/>
<organism evidence="3 4">
    <name type="scientific">Pseudonocardia oroxyli</name>
    <dbReference type="NCBI Taxonomy" id="366584"/>
    <lineage>
        <taxon>Bacteria</taxon>
        <taxon>Bacillati</taxon>
        <taxon>Actinomycetota</taxon>
        <taxon>Actinomycetes</taxon>
        <taxon>Pseudonocardiales</taxon>
        <taxon>Pseudonocardiaceae</taxon>
        <taxon>Pseudonocardia</taxon>
    </lineage>
</organism>
<dbReference type="RefSeq" id="WP_093083444.1">
    <property type="nucleotide sequence ID" value="NZ_FNBE01000007.1"/>
</dbReference>
<dbReference type="STRING" id="366584.SAMN05216377_107236"/>
<keyword evidence="3" id="KW-0503">Monooxygenase</keyword>
<feature type="domain" description="Luciferase-like" evidence="2">
    <location>
        <begin position="17"/>
        <end position="122"/>
    </location>
</feature>